<dbReference type="OrthoDB" id="9778595at2"/>
<dbReference type="EMBL" id="JYFE01000065">
    <property type="protein sequence ID" value="KIT14739.1"/>
    <property type="molecule type" value="Genomic_DNA"/>
</dbReference>
<dbReference type="RefSeq" id="WP_043920307.1">
    <property type="nucleotide sequence ID" value="NZ_FZPF01000002.1"/>
</dbReference>
<dbReference type="GO" id="GO:0016740">
    <property type="term" value="F:transferase activity"/>
    <property type="evidence" value="ECO:0007669"/>
    <property type="project" value="UniProtKB-KW"/>
</dbReference>
<reference evidence="12 13" key="1">
    <citation type="submission" date="2015-02" db="EMBL/GenBank/DDBJ databases">
        <title>Genome Sequence of Jannaschia aquimarina DSM28248, a member of the Roseobacter clade.</title>
        <authorList>
            <person name="Voget S."/>
            <person name="Daniel R."/>
        </authorList>
    </citation>
    <scope>NUCLEOTIDE SEQUENCE [LARGE SCALE GENOMIC DNA]</scope>
    <source>
        <strain evidence="12 13">GSW-M26</strain>
    </source>
</reference>
<accession>A0A0D1EAL1</accession>
<feature type="chain" id="PRO_5039948623" description="FAD:protein FMN transferase" evidence="11">
    <location>
        <begin position="21"/>
        <end position="292"/>
    </location>
</feature>
<evidence type="ECO:0000256" key="6">
    <source>
        <dbReference type="ARBA" id="ARBA00022723"/>
    </source>
</evidence>
<organism evidence="12 13">
    <name type="scientific">Jannaschia aquimarina</name>
    <dbReference type="NCBI Taxonomy" id="935700"/>
    <lineage>
        <taxon>Bacteria</taxon>
        <taxon>Pseudomonadati</taxon>
        <taxon>Pseudomonadota</taxon>
        <taxon>Alphaproteobacteria</taxon>
        <taxon>Rhodobacterales</taxon>
        <taxon>Roseobacteraceae</taxon>
        <taxon>Jannaschia</taxon>
    </lineage>
</organism>
<evidence type="ECO:0000313" key="12">
    <source>
        <dbReference type="EMBL" id="KIT14739.1"/>
    </source>
</evidence>
<evidence type="ECO:0000256" key="3">
    <source>
        <dbReference type="ARBA" id="ARBA00016337"/>
    </source>
</evidence>
<evidence type="ECO:0000256" key="11">
    <source>
        <dbReference type="SAM" id="SignalP"/>
    </source>
</evidence>
<comment type="cofactor">
    <cofactor evidence="1">
        <name>Mg(2+)</name>
        <dbReference type="ChEBI" id="CHEBI:18420"/>
    </cofactor>
</comment>
<dbReference type="PANTHER" id="PTHR30040">
    <property type="entry name" value="THIAMINE BIOSYNTHESIS LIPOPROTEIN APBE"/>
    <property type="match status" value="1"/>
</dbReference>
<keyword evidence="4" id="KW-0285">Flavoprotein</keyword>
<gene>
    <name evidence="12" type="primary">apbE</name>
    <name evidence="12" type="ORF">jaqu_35420</name>
</gene>
<dbReference type="STRING" id="935700.jaqu_35420"/>
<evidence type="ECO:0000256" key="8">
    <source>
        <dbReference type="ARBA" id="ARBA00022842"/>
    </source>
</evidence>
<dbReference type="SUPFAM" id="SSF143631">
    <property type="entry name" value="ApbE-like"/>
    <property type="match status" value="1"/>
</dbReference>
<keyword evidence="8" id="KW-0460">Magnesium</keyword>
<dbReference type="InterPro" id="IPR003374">
    <property type="entry name" value="ApbE-like_sf"/>
</dbReference>
<dbReference type="GO" id="GO:0046872">
    <property type="term" value="F:metal ion binding"/>
    <property type="evidence" value="ECO:0007669"/>
    <property type="project" value="UniProtKB-KW"/>
</dbReference>
<dbReference type="InterPro" id="IPR024932">
    <property type="entry name" value="ApbE"/>
</dbReference>
<comment type="caution">
    <text evidence="12">The sequence shown here is derived from an EMBL/GenBank/DDBJ whole genome shotgun (WGS) entry which is preliminary data.</text>
</comment>
<name>A0A0D1EAL1_9RHOB</name>
<evidence type="ECO:0000256" key="4">
    <source>
        <dbReference type="ARBA" id="ARBA00022630"/>
    </source>
</evidence>
<evidence type="ECO:0000256" key="2">
    <source>
        <dbReference type="ARBA" id="ARBA00011955"/>
    </source>
</evidence>
<dbReference type="PANTHER" id="PTHR30040:SF2">
    <property type="entry name" value="FAD:PROTEIN FMN TRANSFERASE"/>
    <property type="match status" value="1"/>
</dbReference>
<evidence type="ECO:0000256" key="1">
    <source>
        <dbReference type="ARBA" id="ARBA00001946"/>
    </source>
</evidence>
<keyword evidence="7" id="KW-0274">FAD</keyword>
<proteinExistence type="predicted"/>
<protein>
    <recommendedName>
        <fullName evidence="3">FAD:protein FMN transferase</fullName>
        <ecNumber evidence="2">2.7.1.180</ecNumber>
    </recommendedName>
    <alternativeName>
        <fullName evidence="9">Flavin transferase</fullName>
    </alternativeName>
</protein>
<evidence type="ECO:0000256" key="7">
    <source>
        <dbReference type="ARBA" id="ARBA00022827"/>
    </source>
</evidence>
<feature type="signal peptide" evidence="11">
    <location>
        <begin position="1"/>
        <end position="20"/>
    </location>
</feature>
<keyword evidence="13" id="KW-1185">Reference proteome</keyword>
<evidence type="ECO:0000313" key="13">
    <source>
        <dbReference type="Proteomes" id="UP000032232"/>
    </source>
</evidence>
<dbReference type="AlphaFoldDB" id="A0A0D1EAL1"/>
<dbReference type="Proteomes" id="UP000032232">
    <property type="component" value="Unassembled WGS sequence"/>
</dbReference>
<keyword evidence="11" id="KW-0732">Signal</keyword>
<evidence type="ECO:0000256" key="9">
    <source>
        <dbReference type="ARBA" id="ARBA00031306"/>
    </source>
</evidence>
<dbReference type="Pfam" id="PF02424">
    <property type="entry name" value="ApbE"/>
    <property type="match status" value="1"/>
</dbReference>
<sequence length="292" mass="31534">MRRRRFLTLAAGFAAFPAYAAAPVRWDGVALGARVRLELSAPPEIATPALVEALAMVEEVERIFSLYRPDSLVSRLNRDGEVADAPDLFLDLCDRADDLHHLTGGLFDPTVQAGWSALARGDLRDEFGWHGWDRVRRTGGRVRLGRSQQVTFNGIAQGYATDLVTGVLRAHGLEDAFVDLGEQAALGASRRLGVEDPQHGEVAQITLAGGAVATSSPAATPLGRHGHILHPRSPYSGPRWSTVTVEAESATLADGLSTALVLATEPRIRRIRLLPAVRRIVLVDHDGNVRTV</sequence>
<evidence type="ECO:0000256" key="5">
    <source>
        <dbReference type="ARBA" id="ARBA00022679"/>
    </source>
</evidence>
<keyword evidence="6" id="KW-0479">Metal-binding</keyword>
<dbReference type="PATRIC" id="fig|935700.4.peg.3650"/>
<dbReference type="EC" id="2.7.1.180" evidence="2"/>
<evidence type="ECO:0000256" key="10">
    <source>
        <dbReference type="ARBA" id="ARBA00048540"/>
    </source>
</evidence>
<comment type="catalytic activity">
    <reaction evidence="10">
        <text>L-threonyl-[protein] + FAD = FMN-L-threonyl-[protein] + AMP + H(+)</text>
        <dbReference type="Rhea" id="RHEA:36847"/>
        <dbReference type="Rhea" id="RHEA-COMP:11060"/>
        <dbReference type="Rhea" id="RHEA-COMP:11061"/>
        <dbReference type="ChEBI" id="CHEBI:15378"/>
        <dbReference type="ChEBI" id="CHEBI:30013"/>
        <dbReference type="ChEBI" id="CHEBI:57692"/>
        <dbReference type="ChEBI" id="CHEBI:74257"/>
        <dbReference type="ChEBI" id="CHEBI:456215"/>
        <dbReference type="EC" id="2.7.1.180"/>
    </reaction>
</comment>
<keyword evidence="5" id="KW-0808">Transferase</keyword>
<dbReference type="Gene3D" id="3.10.520.10">
    <property type="entry name" value="ApbE-like domains"/>
    <property type="match status" value="1"/>
</dbReference>